<dbReference type="Proteomes" id="UP000785200">
    <property type="component" value="Unassembled WGS sequence"/>
</dbReference>
<dbReference type="AlphaFoldDB" id="A0A9P6VI78"/>
<proteinExistence type="predicted"/>
<keyword evidence="2" id="KW-1185">Reference proteome</keyword>
<comment type="caution">
    <text evidence="1">The sequence shown here is derived from an EMBL/GenBank/DDBJ whole genome shotgun (WGS) entry which is preliminary data.</text>
</comment>
<reference evidence="1" key="1">
    <citation type="submission" date="2019-07" db="EMBL/GenBank/DDBJ databases">
        <title>Hyphodiscus hymeniophilus genome sequencing and assembly.</title>
        <authorList>
            <person name="Kramer G."/>
            <person name="Nodwell J."/>
        </authorList>
    </citation>
    <scope>NUCLEOTIDE SEQUENCE</scope>
    <source>
        <strain evidence="1">ATCC 34498</strain>
    </source>
</reference>
<sequence>MDPMQNKPALPKEEQQSWYSGYYDSGWRWIEDTYLKYFGENRASYGVKETLRKGQVTGNKDVDGIQESAGEAVGNLFGSKGPAGVVGEGVDKNLLRGNM</sequence>
<accession>A0A9P6VI78</accession>
<evidence type="ECO:0000313" key="2">
    <source>
        <dbReference type="Proteomes" id="UP000785200"/>
    </source>
</evidence>
<gene>
    <name evidence="1" type="ORF">D0Z07_5326</name>
</gene>
<protein>
    <submittedName>
        <fullName evidence="1">Uncharacterized protein</fullName>
    </submittedName>
</protein>
<dbReference type="EMBL" id="VNKQ01000010">
    <property type="protein sequence ID" value="KAG0648407.1"/>
    <property type="molecule type" value="Genomic_DNA"/>
</dbReference>
<organism evidence="1 2">
    <name type="scientific">Hyphodiscus hymeniophilus</name>
    <dbReference type="NCBI Taxonomy" id="353542"/>
    <lineage>
        <taxon>Eukaryota</taxon>
        <taxon>Fungi</taxon>
        <taxon>Dikarya</taxon>
        <taxon>Ascomycota</taxon>
        <taxon>Pezizomycotina</taxon>
        <taxon>Leotiomycetes</taxon>
        <taxon>Helotiales</taxon>
        <taxon>Hyphodiscaceae</taxon>
        <taxon>Hyphodiscus</taxon>
    </lineage>
</organism>
<name>A0A9P6VI78_9HELO</name>
<evidence type="ECO:0000313" key="1">
    <source>
        <dbReference type="EMBL" id="KAG0648407.1"/>
    </source>
</evidence>
<dbReference type="OrthoDB" id="3001700at2759"/>